<reference evidence="3 4" key="1">
    <citation type="journal article" date="2010" name="Science">
        <title>Genomic analysis of organismal complexity in the multicellular green alga Volvox carteri.</title>
        <authorList>
            <person name="Prochnik S.E."/>
            <person name="Umen J."/>
            <person name="Nedelcu A.M."/>
            <person name="Hallmann A."/>
            <person name="Miller S.M."/>
            <person name="Nishii I."/>
            <person name="Ferris P."/>
            <person name="Kuo A."/>
            <person name="Mitros T."/>
            <person name="Fritz-Laylin L.K."/>
            <person name="Hellsten U."/>
            <person name="Chapman J."/>
            <person name="Simakov O."/>
            <person name="Rensing S.A."/>
            <person name="Terry A."/>
            <person name="Pangilinan J."/>
            <person name="Kapitonov V."/>
            <person name="Jurka J."/>
            <person name="Salamov A."/>
            <person name="Shapiro H."/>
            <person name="Schmutz J."/>
            <person name="Grimwood J."/>
            <person name="Lindquist E."/>
            <person name="Lucas S."/>
            <person name="Grigoriev I.V."/>
            <person name="Schmitt R."/>
            <person name="Kirk D."/>
            <person name="Rokhsar D.S."/>
        </authorList>
    </citation>
    <scope>NUCLEOTIDE SEQUENCE [LARGE SCALE GENOMIC DNA]</scope>
    <source>
        <strain evidence="4">f. Nagariensis / Eve</strain>
    </source>
</reference>
<dbReference type="Proteomes" id="UP000001058">
    <property type="component" value="Unassembled WGS sequence"/>
</dbReference>
<evidence type="ECO:0000313" key="3">
    <source>
        <dbReference type="EMBL" id="EFJ43201.1"/>
    </source>
</evidence>
<feature type="coiled-coil region" evidence="2">
    <location>
        <begin position="342"/>
        <end position="369"/>
    </location>
</feature>
<dbReference type="RefSeq" id="XP_002955776.1">
    <property type="nucleotide sequence ID" value="XM_002955730.1"/>
</dbReference>
<dbReference type="InterPro" id="IPR032675">
    <property type="entry name" value="LRR_dom_sf"/>
</dbReference>
<keyword evidence="2" id="KW-0175">Coiled coil</keyword>
<gene>
    <name evidence="3" type="ORF">VOLCADRAFT_96672</name>
</gene>
<protein>
    <submittedName>
        <fullName evidence="3">Uncharacterized protein</fullName>
    </submittedName>
</protein>
<dbReference type="SUPFAM" id="SSF52047">
    <property type="entry name" value="RNI-like"/>
    <property type="match status" value="1"/>
</dbReference>
<dbReference type="AlphaFoldDB" id="D8UAR3"/>
<comment type="subcellular location">
    <subcellularLocation>
        <location evidence="1">Cytoplasm</location>
        <location evidence="1">Cytoskeleton</location>
        <location evidence="1">Cilium axoneme</location>
    </subcellularLocation>
</comment>
<sequence length="544" mass="60083">MAGLDQSDASEALLRVLQKVCLGGKDAFTEALGSQTFKVARLVSKALRDVVDGSLLNVTIIVAPMHKGLVGRGCRSPLWRWHRLRELTLSVRPDKYDKGGVEAVTLFTLPFVSQPLESLQQIEALRLYAANERPLPTAGLGWLFCRLPNLRYIYFGTILSSEAAQQLLLYNALAPLSRLESLSLPTLFLLQHIGPLADRLKDVEFCDVCSRPDHEALLETDWLIPAVAQLRELRQLKVRFYRGGLFGVAGIVELLHNLPAGLEHLQIALDMLDDPDDPIATDHTVELTFEARRITSVELPVPLLLDRFATFVCAILLPCYRLSPVLPLMRLRGVQVRNNSLSEQQLQQLRELAGRCRRLEVEALYLEEEKVDYQLFLNVIEVLGLPQKVFFVDGISCCQLLGPVPHPAAAAVAGVFRTDTAAVAMLVECRSLECAMMVAMVARLALNVSGGGVGSTAAASVEMCALPAKPLHYWGTASWLWQESFRVLQEFWDSGLGGSEPERLRLLLDLGYLAADGSLVVNFIDQFRIGAGSEPPNGVDQQQE</sequence>
<dbReference type="InParanoid" id="D8UAR3"/>
<evidence type="ECO:0000256" key="1">
    <source>
        <dbReference type="ARBA" id="ARBA00004430"/>
    </source>
</evidence>
<dbReference type="Gene3D" id="3.80.10.10">
    <property type="entry name" value="Ribonuclease Inhibitor"/>
    <property type="match status" value="1"/>
</dbReference>
<proteinExistence type="predicted"/>
<dbReference type="GeneID" id="9614429"/>
<dbReference type="GO" id="GO:0005930">
    <property type="term" value="C:axoneme"/>
    <property type="evidence" value="ECO:0007669"/>
    <property type="project" value="UniProtKB-SubCell"/>
</dbReference>
<organism evidence="4">
    <name type="scientific">Volvox carteri f. nagariensis</name>
    <dbReference type="NCBI Taxonomy" id="3068"/>
    <lineage>
        <taxon>Eukaryota</taxon>
        <taxon>Viridiplantae</taxon>
        <taxon>Chlorophyta</taxon>
        <taxon>core chlorophytes</taxon>
        <taxon>Chlorophyceae</taxon>
        <taxon>CS clade</taxon>
        <taxon>Chlamydomonadales</taxon>
        <taxon>Volvocaceae</taxon>
        <taxon>Volvox</taxon>
    </lineage>
</organism>
<accession>D8UAR3</accession>
<evidence type="ECO:0000313" key="4">
    <source>
        <dbReference type="Proteomes" id="UP000001058"/>
    </source>
</evidence>
<keyword evidence="4" id="KW-1185">Reference proteome</keyword>
<dbReference type="KEGG" id="vcn:VOLCADRAFT_96672"/>
<dbReference type="EMBL" id="GL378375">
    <property type="protein sequence ID" value="EFJ43201.1"/>
    <property type="molecule type" value="Genomic_DNA"/>
</dbReference>
<name>D8UAR3_VOLCA</name>
<evidence type="ECO:0000256" key="2">
    <source>
        <dbReference type="SAM" id="Coils"/>
    </source>
</evidence>